<keyword evidence="5" id="KW-1185">Reference proteome</keyword>
<feature type="region of interest" description="Disordered" evidence="3">
    <location>
        <begin position="170"/>
        <end position="257"/>
    </location>
</feature>
<dbReference type="PROSITE" id="PS51450">
    <property type="entry name" value="LRR"/>
    <property type="match status" value="6"/>
</dbReference>
<keyword evidence="2" id="KW-0677">Repeat</keyword>
<evidence type="ECO:0000313" key="4">
    <source>
        <dbReference type="EMBL" id="QRD00182.1"/>
    </source>
</evidence>
<feature type="compositionally biased region" description="Low complexity" evidence="3">
    <location>
        <begin position="184"/>
        <end position="194"/>
    </location>
</feature>
<protein>
    <recommendedName>
        <fullName evidence="6">Septation initiation network scaffold protein cdc11</fullName>
    </recommendedName>
</protein>
<feature type="compositionally biased region" description="Acidic residues" evidence="3">
    <location>
        <begin position="637"/>
        <end position="646"/>
    </location>
</feature>
<feature type="compositionally biased region" description="Basic and acidic residues" evidence="3">
    <location>
        <begin position="208"/>
        <end position="232"/>
    </location>
</feature>
<feature type="region of interest" description="Disordered" evidence="3">
    <location>
        <begin position="1"/>
        <end position="93"/>
    </location>
</feature>
<feature type="compositionally biased region" description="Low complexity" evidence="3">
    <location>
        <begin position="467"/>
        <end position="481"/>
    </location>
</feature>
<feature type="region of interest" description="Disordered" evidence="3">
    <location>
        <begin position="899"/>
        <end position="934"/>
    </location>
</feature>
<feature type="compositionally biased region" description="Polar residues" evidence="3">
    <location>
        <begin position="32"/>
        <end position="41"/>
    </location>
</feature>
<evidence type="ECO:0008006" key="6">
    <source>
        <dbReference type="Google" id="ProtNLM"/>
    </source>
</evidence>
<feature type="region of interest" description="Disordered" evidence="3">
    <location>
        <begin position="357"/>
        <end position="481"/>
    </location>
</feature>
<dbReference type="VEuPathDB" id="FungiDB:JI435_070800"/>
<feature type="compositionally biased region" description="Polar residues" evidence="3">
    <location>
        <begin position="247"/>
        <end position="257"/>
    </location>
</feature>
<dbReference type="InterPro" id="IPR025875">
    <property type="entry name" value="Leu-rich_rpt_4"/>
</dbReference>
<dbReference type="InterPro" id="IPR001611">
    <property type="entry name" value="Leu-rich_rpt"/>
</dbReference>
<dbReference type="PANTHER" id="PTHR47566">
    <property type="match status" value="1"/>
</dbReference>
<dbReference type="PANTHER" id="PTHR47566:SF1">
    <property type="entry name" value="PROTEIN NUD1"/>
    <property type="match status" value="1"/>
</dbReference>
<evidence type="ECO:0000256" key="3">
    <source>
        <dbReference type="SAM" id="MobiDB-lite"/>
    </source>
</evidence>
<evidence type="ECO:0000313" key="5">
    <source>
        <dbReference type="Proteomes" id="UP000663193"/>
    </source>
</evidence>
<organism evidence="4 5">
    <name type="scientific">Phaeosphaeria nodorum (strain SN15 / ATCC MYA-4574 / FGSC 10173)</name>
    <name type="common">Glume blotch fungus</name>
    <name type="synonym">Parastagonospora nodorum</name>
    <dbReference type="NCBI Taxonomy" id="321614"/>
    <lineage>
        <taxon>Eukaryota</taxon>
        <taxon>Fungi</taxon>
        <taxon>Dikarya</taxon>
        <taxon>Ascomycota</taxon>
        <taxon>Pezizomycotina</taxon>
        <taxon>Dothideomycetes</taxon>
        <taxon>Pleosporomycetidae</taxon>
        <taxon>Pleosporales</taxon>
        <taxon>Pleosporineae</taxon>
        <taxon>Phaeosphaeriaceae</taxon>
        <taxon>Parastagonospora</taxon>
    </lineage>
</organism>
<gene>
    <name evidence="4" type="ORF">JI435_070800</name>
</gene>
<feature type="region of interest" description="Disordered" evidence="3">
    <location>
        <begin position="1038"/>
        <end position="1065"/>
    </location>
</feature>
<dbReference type="OMA" id="ATSWGTD"/>
<dbReference type="SMART" id="SM00369">
    <property type="entry name" value="LRR_TYP"/>
    <property type="match status" value="7"/>
</dbReference>
<keyword evidence="1" id="KW-0433">Leucine-rich repeat</keyword>
<dbReference type="Proteomes" id="UP000663193">
    <property type="component" value="Chromosome 10"/>
</dbReference>
<feature type="region of interest" description="Disordered" evidence="3">
    <location>
        <begin position="1154"/>
        <end position="1182"/>
    </location>
</feature>
<feature type="region of interest" description="Disordered" evidence="3">
    <location>
        <begin position="516"/>
        <end position="651"/>
    </location>
</feature>
<feature type="compositionally biased region" description="Polar residues" evidence="3">
    <location>
        <begin position="919"/>
        <end position="934"/>
    </location>
</feature>
<feature type="compositionally biased region" description="Polar residues" evidence="3">
    <location>
        <begin position="1167"/>
        <end position="1182"/>
    </location>
</feature>
<dbReference type="Pfam" id="PF12799">
    <property type="entry name" value="LRR_4"/>
    <property type="match status" value="1"/>
</dbReference>
<evidence type="ECO:0000256" key="2">
    <source>
        <dbReference type="ARBA" id="ARBA00022737"/>
    </source>
</evidence>
<feature type="compositionally biased region" description="Polar residues" evidence="3">
    <location>
        <begin position="84"/>
        <end position="93"/>
    </location>
</feature>
<sequence>MANTTQPWLEDLSEEWIPQGTPQAIARDPGSAASTQTSQSVPPKPRSRLPRMRQSSGSLSEIQVDAKGLHPPKRRSALAERSLSDNNIAPSSPEVSYMAASQSASFSPSSLAQSSILYGTVAHNTVAKSPVKETGGHGTPEWRRRLVKGELGYGDQTDLFGNTGLQNIFQKPAGSPVEEPQQAKGKLGLLKGLGAISSSPPPWPARQQKKDEDTHAEEVAEPEPHNTHKNDSVPDESDLSLIRAPHTATQSATRTVSGQIEFENEGFSPVYLTTNLKVGQPPAPTPNFRGSELANRLRQIGSPPQAHYQSITEVSILSHSQEDSSLARLQDESLPEGLPAGTPDLANVGRYVELRRGGYSRDGSFRHRALSPSPDKTQSWEGTIARPAKPQPSRDKTNDAPPLEASNPKTPHRHGNQFLSPERAKNSGSPLKLFDAHDTFTSNRLQRRLSQLEIKSDKTVTSSDQGTSTKTETTKTVQKTSTLTSVEEVSMQRVTTEQEHAHRRVSAFGQGQLNEYEFSGEFSDQSFDDFDADNSAPDGSPSMDVAPPGSRQPFRFHVEDSPVSRKPSERRRQASSQSGSVIRNAVRPKFQRHRSTATDESEEQLEVQQEYTEGKRGPTSPFKNPTPKRRRTIPSAGDDEEQEDVFSDGGLNSVRESHTAIQSIIGRKRKDARHDSYSNVADAETLARRHILRPRNPTPSQRRLDELQTEIMEATEAFIMSSPKLNSIKEQLESPKTTDAKTEEARAAAIASEVAAFSMKKQKAVRDESRKRSVTTQDFLDEAVKIMNFIRTKGRPSSGLGSLEETEQESELVENTEVHSSSLLTFDRPPSREGRTSAWKEPNKHQLDPNVMSHLRKYQEKDTDTFLNSSVNSLRLSRVRGSQTPEDESVVIEQDDIRITDNPNRHKRAEPTDEAGGSQPRTNGTLPSTGSSFGQTIVTNASRRSDHVATLAPEAVAHLIPQEVAGMTFDREKNMWVRQKSPSKEHRKFEEDLTNLNDSEEDPFGNIPDLTVDDTNEQDVGITLPVRPKPTSETILEDTEQPVLEEEERPVTREGKGTICTDTSSVPSKMSNFAWSYPKTETRNTSWSTQAPRKWSSQKAPQRQTTYAIPESDEGDVEHEIQYFEGRGHADTKVQNHRVRDITISIAERDFADTEHRTAHPPKRDQPNWQKAATQKHLGTSNTLPHARVNRAPMFNGDGDLSLLDELPSKNYRMQLSMSVSAPVLTHGDRNTLAVPSSPAKGDVTFMLSDLPEFTLNQIDECELPNRVVVKHDGTRFSKALEDRYAQGTAELVKALQDVEPDEPYWEDLRKVDLHGKSLSTLNRLDELCYQLEELDMSNNSISQVGGIPYTMRRLQAQNNCLHGLTSWTTLLNLQHLDISNNEIDSLDGLAELVHLRVLLVNNNKIKSLDGVLHLDGLMELSARGNEIELVEFGRSNLTSLTDLDLRNNRLLEVRNLQNLSRLEHLNLDDNEIEEFPLFDGAAGRCKSLRSLRLCRNGTALLNVDGHFPRLETLHVDGNCLAYVPGLEHLRHLRTFSARDQMLSSDSDVETCVSNLVRNSDVRNLYISLNPTHGLEISQHLLNLQRLELASMGLKELPEKFGQLTPNIRSINLNFNSIKDLRPLLNIKRLDELLLVGNKLERLRANALVLGKLGTLSKLDWRDNPLTLRFYAPTSENRIISLRQKPSDEQLTDRFVLPDGDSEADCIHLERLDFETRIRRRVTEMMLANLCKNLRELDGLVFDKARVLIKDDIWERMLLLGVIQRKQPEQSNDHGE</sequence>
<name>A0A7U2F7Q6_PHANO</name>
<feature type="compositionally biased region" description="Basic and acidic residues" evidence="3">
    <location>
        <begin position="556"/>
        <end position="572"/>
    </location>
</feature>
<reference evidence="5" key="1">
    <citation type="journal article" date="2021" name="BMC Genomics">
        <title>Chromosome-level genome assembly and manually-curated proteome of model necrotroph Parastagonospora nodorum Sn15 reveals a genome-wide trove of candidate effector homologs, and redundancy of virulence-related functions within an accessory chromosome.</title>
        <authorList>
            <person name="Bertazzoni S."/>
            <person name="Jones D.A.B."/>
            <person name="Phan H.T."/>
            <person name="Tan K.-C."/>
            <person name="Hane J.K."/>
        </authorList>
    </citation>
    <scope>NUCLEOTIDE SEQUENCE [LARGE SCALE GENOMIC DNA]</scope>
    <source>
        <strain evidence="5">SN15 / ATCC MYA-4574 / FGSC 10173)</strain>
    </source>
</reference>
<dbReference type="InterPro" id="IPR052574">
    <property type="entry name" value="CDIRP"/>
</dbReference>
<accession>A0A7U2F7Q6</accession>
<dbReference type="Gene3D" id="3.80.10.10">
    <property type="entry name" value="Ribonuclease Inhibitor"/>
    <property type="match status" value="2"/>
</dbReference>
<dbReference type="InterPro" id="IPR003591">
    <property type="entry name" value="Leu-rich_rpt_typical-subtyp"/>
</dbReference>
<dbReference type="InterPro" id="IPR032675">
    <property type="entry name" value="LRR_dom_sf"/>
</dbReference>
<dbReference type="SUPFAM" id="SSF52058">
    <property type="entry name" value="L domain-like"/>
    <property type="match status" value="2"/>
</dbReference>
<feature type="compositionally biased region" description="Acidic residues" evidence="3">
    <location>
        <begin position="1038"/>
        <end position="1048"/>
    </location>
</feature>
<feature type="compositionally biased region" description="Acidic residues" evidence="3">
    <location>
        <begin position="804"/>
        <end position="814"/>
    </location>
</feature>
<dbReference type="EMBL" id="CP069032">
    <property type="protein sequence ID" value="QRD00182.1"/>
    <property type="molecule type" value="Genomic_DNA"/>
</dbReference>
<feature type="region of interest" description="Disordered" evidence="3">
    <location>
        <begin position="320"/>
        <end position="345"/>
    </location>
</feature>
<proteinExistence type="predicted"/>
<evidence type="ECO:0000256" key="1">
    <source>
        <dbReference type="ARBA" id="ARBA00022614"/>
    </source>
</evidence>
<feature type="compositionally biased region" description="Basic and acidic residues" evidence="3">
    <location>
        <begin position="1154"/>
        <end position="1166"/>
    </location>
</feature>
<dbReference type="SMART" id="SM00365">
    <property type="entry name" value="LRR_SD22"/>
    <property type="match status" value="4"/>
</dbReference>
<feature type="region of interest" description="Disordered" evidence="3">
    <location>
        <begin position="1084"/>
        <end position="1106"/>
    </location>
</feature>
<feature type="region of interest" description="Disordered" evidence="3">
    <location>
        <begin position="794"/>
        <end position="846"/>
    </location>
</feature>
<dbReference type="OrthoDB" id="7451790at2759"/>